<gene>
    <name evidence="6" type="ORF">PVAND_012802</name>
</gene>
<comment type="similarity">
    <text evidence="1 4">Belongs to the UDP-glycosyltransferase family.</text>
</comment>
<proteinExistence type="inferred from homology"/>
<keyword evidence="2 4" id="KW-0328">Glycosyltransferase</keyword>
<organism evidence="6 7">
    <name type="scientific">Polypedilum vanderplanki</name>
    <name type="common">Sleeping chironomid midge</name>
    <dbReference type="NCBI Taxonomy" id="319348"/>
    <lineage>
        <taxon>Eukaryota</taxon>
        <taxon>Metazoa</taxon>
        <taxon>Ecdysozoa</taxon>
        <taxon>Arthropoda</taxon>
        <taxon>Hexapoda</taxon>
        <taxon>Insecta</taxon>
        <taxon>Pterygota</taxon>
        <taxon>Neoptera</taxon>
        <taxon>Endopterygota</taxon>
        <taxon>Diptera</taxon>
        <taxon>Nematocera</taxon>
        <taxon>Chironomoidea</taxon>
        <taxon>Chironomidae</taxon>
        <taxon>Chironominae</taxon>
        <taxon>Polypedilum</taxon>
        <taxon>Polypedilum</taxon>
    </lineage>
</organism>
<evidence type="ECO:0000256" key="1">
    <source>
        <dbReference type="ARBA" id="ARBA00009995"/>
    </source>
</evidence>
<dbReference type="AlphaFoldDB" id="A0A9J6CNJ7"/>
<evidence type="ECO:0000256" key="4">
    <source>
        <dbReference type="RuleBase" id="RU003718"/>
    </source>
</evidence>
<comment type="subcellular location">
    <subcellularLocation>
        <location evidence="5">Membrane</location>
        <topology evidence="5">Single-pass membrane protein</topology>
    </subcellularLocation>
</comment>
<protein>
    <recommendedName>
        <fullName evidence="5">UDP-glucuronosyltransferase</fullName>
        <ecNumber evidence="5">2.4.1.17</ecNumber>
    </recommendedName>
</protein>
<keyword evidence="7" id="KW-1185">Reference proteome</keyword>
<evidence type="ECO:0000313" key="6">
    <source>
        <dbReference type="EMBL" id="KAG5683528.1"/>
    </source>
</evidence>
<name>A0A9J6CNJ7_POLVA</name>
<dbReference type="FunFam" id="3.40.50.2000:FF:000050">
    <property type="entry name" value="UDP-glucuronosyltransferase"/>
    <property type="match status" value="1"/>
</dbReference>
<keyword evidence="3 4" id="KW-0808">Transferase</keyword>
<feature type="chain" id="PRO_5039961758" description="UDP-glucuronosyltransferase" evidence="5">
    <location>
        <begin position="18"/>
        <end position="531"/>
    </location>
</feature>
<sequence>MWKLIFSILILNSSANAANILAIFPVPSLPHQKIFRALTEALEDRGHHLTIISTDPQLSRGHANTIEIDLKFSYVLLQKALFSMSFKETKNELDALAIWFDYELEILEKQFESEDVQYLLRNKDEKFDLVIVEAVGHTPWHALAEYFNARLIGITANEANLEFHDIIGNSANPIRDPDILLPQSDEMTFQERYKAWWFHIIYNFYYKNKFHAKFDALIQKFLPNVKSNSQQLKEALDLLLINTHPAMLYSRPMVPTSIQLGFLHVKPPKEIENEALKKFLDESEKSVIYMSFGTSVNSTSLQEPFIEMFQNVFKALPFNVIWKWEAEEMKNKPENVFITQWTPQADLLAHPKIKLFITHGGQLSIEEAIDRAVPMIVIPFFNDQFTNSMKVQQLSIGLAADLQSLNEKFLRQLIDEVIYGSQYKENILKLQKFIHDSPMRPVDKAVWWIEYVLRHNGTSHLKYSGKDVPFYQKYMLDFAAIAIVVLHIFVGIFKTLLAIVFIKCKDYVKMRIAKKNQNPIARKIKNKKKKE</sequence>
<dbReference type="PROSITE" id="PS00375">
    <property type="entry name" value="UDPGT"/>
    <property type="match status" value="1"/>
</dbReference>
<feature type="transmembrane region" description="Helical" evidence="5">
    <location>
        <begin position="478"/>
        <end position="502"/>
    </location>
</feature>
<evidence type="ECO:0000256" key="3">
    <source>
        <dbReference type="ARBA" id="ARBA00022679"/>
    </source>
</evidence>
<keyword evidence="5" id="KW-0732">Signal</keyword>
<dbReference type="GO" id="GO:0015020">
    <property type="term" value="F:glucuronosyltransferase activity"/>
    <property type="evidence" value="ECO:0007669"/>
    <property type="project" value="UniProtKB-EC"/>
</dbReference>
<dbReference type="PANTHER" id="PTHR48043:SF145">
    <property type="entry name" value="FI06409P-RELATED"/>
    <property type="match status" value="1"/>
</dbReference>
<evidence type="ECO:0000256" key="5">
    <source>
        <dbReference type="RuleBase" id="RU362059"/>
    </source>
</evidence>
<dbReference type="InterPro" id="IPR050271">
    <property type="entry name" value="UDP-glycosyltransferase"/>
</dbReference>
<dbReference type="SUPFAM" id="SSF53756">
    <property type="entry name" value="UDP-Glycosyltransferase/glycogen phosphorylase"/>
    <property type="match status" value="1"/>
</dbReference>
<comment type="caution">
    <text evidence="6">The sequence shown here is derived from an EMBL/GenBank/DDBJ whole genome shotgun (WGS) entry which is preliminary data.</text>
</comment>
<dbReference type="InterPro" id="IPR035595">
    <property type="entry name" value="UDP_glycos_trans_CS"/>
</dbReference>
<dbReference type="Gene3D" id="3.40.50.2000">
    <property type="entry name" value="Glycogen Phosphorylase B"/>
    <property type="match status" value="1"/>
</dbReference>
<keyword evidence="5" id="KW-0472">Membrane</keyword>
<dbReference type="Pfam" id="PF00201">
    <property type="entry name" value="UDPGT"/>
    <property type="match status" value="1"/>
</dbReference>
<dbReference type="GO" id="GO:0016020">
    <property type="term" value="C:membrane"/>
    <property type="evidence" value="ECO:0007669"/>
    <property type="project" value="UniProtKB-SubCell"/>
</dbReference>
<dbReference type="Proteomes" id="UP001107558">
    <property type="component" value="Chromosome 1"/>
</dbReference>
<dbReference type="EC" id="2.4.1.17" evidence="5"/>
<dbReference type="CDD" id="cd03784">
    <property type="entry name" value="GT1_Gtf-like"/>
    <property type="match status" value="1"/>
</dbReference>
<reference evidence="6" key="1">
    <citation type="submission" date="2021-03" db="EMBL/GenBank/DDBJ databases">
        <title>Chromosome level genome of the anhydrobiotic midge Polypedilum vanderplanki.</title>
        <authorList>
            <person name="Yoshida Y."/>
            <person name="Kikawada T."/>
            <person name="Gusev O."/>
        </authorList>
    </citation>
    <scope>NUCLEOTIDE SEQUENCE</scope>
    <source>
        <strain evidence="6">NIAS01</strain>
        <tissue evidence="6">Whole body or cell culture</tissue>
    </source>
</reference>
<dbReference type="EMBL" id="JADBJN010000001">
    <property type="protein sequence ID" value="KAG5683528.1"/>
    <property type="molecule type" value="Genomic_DNA"/>
</dbReference>
<evidence type="ECO:0000313" key="7">
    <source>
        <dbReference type="Proteomes" id="UP001107558"/>
    </source>
</evidence>
<dbReference type="InterPro" id="IPR002213">
    <property type="entry name" value="UDP_glucos_trans"/>
</dbReference>
<dbReference type="OrthoDB" id="5835829at2759"/>
<accession>A0A9J6CNJ7</accession>
<keyword evidence="5" id="KW-0812">Transmembrane</keyword>
<evidence type="ECO:0000256" key="2">
    <source>
        <dbReference type="ARBA" id="ARBA00022676"/>
    </source>
</evidence>
<keyword evidence="5" id="KW-1133">Transmembrane helix</keyword>
<dbReference type="PANTHER" id="PTHR48043">
    <property type="entry name" value="EG:EG0003.4 PROTEIN-RELATED"/>
    <property type="match status" value="1"/>
</dbReference>
<comment type="catalytic activity">
    <reaction evidence="5">
        <text>glucuronate acceptor + UDP-alpha-D-glucuronate = acceptor beta-D-glucuronoside + UDP + H(+)</text>
        <dbReference type="Rhea" id="RHEA:21032"/>
        <dbReference type="ChEBI" id="CHEBI:15378"/>
        <dbReference type="ChEBI" id="CHEBI:58052"/>
        <dbReference type="ChEBI" id="CHEBI:58223"/>
        <dbReference type="ChEBI" id="CHEBI:132367"/>
        <dbReference type="ChEBI" id="CHEBI:132368"/>
        <dbReference type="EC" id="2.4.1.17"/>
    </reaction>
</comment>
<feature type="signal peptide" evidence="5">
    <location>
        <begin position="1"/>
        <end position="17"/>
    </location>
</feature>